<comment type="similarity">
    <text evidence="2">Belongs to the phytoene/squalene synthase family.</text>
</comment>
<dbReference type="SFLD" id="SFLDS00005">
    <property type="entry name" value="Isoprenoid_Synthase_Type_I"/>
    <property type="match status" value="1"/>
</dbReference>
<dbReference type="GO" id="GO:0004311">
    <property type="term" value="F:geranylgeranyl diphosphate synthase activity"/>
    <property type="evidence" value="ECO:0007669"/>
    <property type="project" value="InterPro"/>
</dbReference>
<evidence type="ECO:0000256" key="4">
    <source>
        <dbReference type="ARBA" id="ARBA00022746"/>
    </source>
</evidence>
<accession>A0A110B4X5</accession>
<dbReference type="SUPFAM" id="SSF48576">
    <property type="entry name" value="Terpenoid synthases"/>
    <property type="match status" value="1"/>
</dbReference>
<dbReference type="Gene3D" id="1.10.600.10">
    <property type="entry name" value="Farnesyl Diphosphate Synthase"/>
    <property type="match status" value="1"/>
</dbReference>
<dbReference type="InterPro" id="IPR002060">
    <property type="entry name" value="Squ/phyt_synthse"/>
</dbReference>
<dbReference type="SFLD" id="SFLDG01212">
    <property type="entry name" value="Phytoene_synthase_like"/>
    <property type="match status" value="1"/>
</dbReference>
<gene>
    <name evidence="6" type="ORF">HH1059_06230</name>
</gene>
<dbReference type="CDD" id="cd00683">
    <property type="entry name" value="Trans_IPPS_HH"/>
    <property type="match status" value="1"/>
</dbReference>
<evidence type="ECO:0000313" key="6">
    <source>
        <dbReference type="EMBL" id="BAU57310.1"/>
    </source>
</evidence>
<dbReference type="Proteomes" id="UP000218890">
    <property type="component" value="Chromosome"/>
</dbReference>
<keyword evidence="4" id="KW-0125">Carotenoid biosynthesis</keyword>
<reference evidence="6" key="1">
    <citation type="submission" date="2016-02" db="EMBL/GenBank/DDBJ databases">
        <title>Halorhodospira halochloris DSM-1059 complete genome, version 2.</title>
        <authorList>
            <person name="Tsukatani Y."/>
        </authorList>
    </citation>
    <scope>NUCLEOTIDE SEQUENCE</scope>
    <source>
        <strain evidence="6">DSM 1059</strain>
    </source>
</reference>
<evidence type="ECO:0000313" key="7">
    <source>
        <dbReference type="Proteomes" id="UP000218890"/>
    </source>
</evidence>
<dbReference type="SFLD" id="SFLDG01018">
    <property type="entry name" value="Squalene/Phytoene_Synthase_Lik"/>
    <property type="match status" value="1"/>
</dbReference>
<dbReference type="KEGG" id="hhk:HH1059_06230"/>
<dbReference type="InterPro" id="IPR019845">
    <property type="entry name" value="Squalene/phytoene_synthase_CS"/>
</dbReference>
<dbReference type="FunFam" id="1.10.600.10:FF:000020">
    <property type="entry name" value="Phytoene synthase"/>
    <property type="match status" value="1"/>
</dbReference>
<dbReference type="GO" id="GO:0016117">
    <property type="term" value="P:carotenoid biosynthetic process"/>
    <property type="evidence" value="ECO:0007669"/>
    <property type="project" value="UniProtKB-KW"/>
</dbReference>
<dbReference type="EMBL" id="AP017372">
    <property type="protein sequence ID" value="BAU57310.1"/>
    <property type="molecule type" value="Genomic_DNA"/>
</dbReference>
<name>A0A110B4X5_HALHR</name>
<evidence type="ECO:0000256" key="3">
    <source>
        <dbReference type="ARBA" id="ARBA00022679"/>
    </source>
</evidence>
<dbReference type="InterPro" id="IPR008949">
    <property type="entry name" value="Isoprenoid_synthase_dom_sf"/>
</dbReference>
<dbReference type="RefSeq" id="WP_096408183.1">
    <property type="nucleotide sequence ID" value="NZ_AP017372.2"/>
</dbReference>
<protein>
    <submittedName>
        <fullName evidence="6">Phytoene synthase</fullName>
    </submittedName>
</protein>
<comment type="cofactor">
    <cofactor evidence="5">
        <name>ATP</name>
        <dbReference type="ChEBI" id="CHEBI:30616"/>
    </cofactor>
</comment>
<dbReference type="PROSITE" id="PS01044">
    <property type="entry name" value="SQUALEN_PHYTOEN_SYN_1"/>
    <property type="match status" value="1"/>
</dbReference>
<dbReference type="InterPro" id="IPR044843">
    <property type="entry name" value="Trans_IPPS_bact-type"/>
</dbReference>
<sequence>MLAPSPDPRLAPQEQLSAEDRNACRALLATGSKTFFASSWLLPRDLRDPATALYAFCRLADDAVDHGDGGVDVLDDLDRRLDAVYAGDPFDYHADRAFAWAVHHYRIPRALPGALIEGFSWDAKGWHCDSLDDLFAYAVRVAGTVGLMMSLLMRVRDPQVLARACDLGVAMQLTNIVRDVGEDARSDRIYLPRQWLSQAGVEPERLLAQPEYTPQLGRVVQRLLKHADMLYERSMAGVQELPWRARGGICAARLLYAEIGREVERRGLDSVNQRAVVPARRKAAVLLRVVPELAAYHRGLAVPPLEQARALIESVESCCPDPALAPTAR</sequence>
<dbReference type="InterPro" id="IPR033904">
    <property type="entry name" value="Trans_IPPS_HH"/>
</dbReference>
<dbReference type="OrthoDB" id="9807580at2"/>
<evidence type="ECO:0000256" key="2">
    <source>
        <dbReference type="ARBA" id="ARBA00006251"/>
    </source>
</evidence>
<dbReference type="PANTHER" id="PTHR31480">
    <property type="entry name" value="BIFUNCTIONAL LYCOPENE CYCLASE/PHYTOENE SYNTHASE"/>
    <property type="match status" value="1"/>
</dbReference>
<comment type="pathway">
    <text evidence="1">Carotenoid biosynthesis; phytoene biosynthesis.</text>
</comment>
<keyword evidence="7" id="KW-1185">Reference proteome</keyword>
<dbReference type="GO" id="GO:0051996">
    <property type="term" value="F:squalene synthase [NAD(P)H] activity"/>
    <property type="evidence" value="ECO:0007669"/>
    <property type="project" value="InterPro"/>
</dbReference>
<dbReference type="Pfam" id="PF00494">
    <property type="entry name" value="SQS_PSY"/>
    <property type="match status" value="1"/>
</dbReference>
<organism evidence="6 7">
    <name type="scientific">Halorhodospira halochloris</name>
    <name type="common">Ectothiorhodospira halochloris</name>
    <dbReference type="NCBI Taxonomy" id="1052"/>
    <lineage>
        <taxon>Bacteria</taxon>
        <taxon>Pseudomonadati</taxon>
        <taxon>Pseudomonadota</taxon>
        <taxon>Gammaproteobacteria</taxon>
        <taxon>Chromatiales</taxon>
        <taxon>Ectothiorhodospiraceae</taxon>
        <taxon>Halorhodospira</taxon>
    </lineage>
</organism>
<keyword evidence="3" id="KW-0808">Transferase</keyword>
<evidence type="ECO:0000256" key="1">
    <source>
        <dbReference type="ARBA" id="ARBA00004684"/>
    </source>
</evidence>
<evidence type="ECO:0000256" key="5">
    <source>
        <dbReference type="ARBA" id="ARBA00053028"/>
    </source>
</evidence>
<dbReference type="AlphaFoldDB" id="A0A110B4X5"/>
<proteinExistence type="inferred from homology"/>
<dbReference type="PROSITE" id="PS01045">
    <property type="entry name" value="SQUALEN_PHYTOEN_SYN_2"/>
    <property type="match status" value="1"/>
</dbReference>